<comment type="caution">
    <text evidence="6">The sequence shown here is derived from an EMBL/GenBank/DDBJ whole genome shotgun (WGS) entry which is preliminary data.</text>
</comment>
<proteinExistence type="inferred from homology"/>
<protein>
    <submittedName>
        <fullName evidence="6">Aminotransferase class V-fold PLP-dependent enzyme</fullName>
    </submittedName>
</protein>
<reference evidence="6 7" key="1">
    <citation type="submission" date="2019-05" db="EMBL/GenBank/DDBJ databases">
        <title>Comparative genomics and metabolomics analyses of clavulanic acid producing Streptomyces species provides insight into specialized metabolism and evolution of beta-lactam biosynthetic gene clusters.</title>
        <authorList>
            <person name="Moore M.A."/>
            <person name="Cruz-Morales P."/>
            <person name="Barona Gomez F."/>
            <person name="Kapil T."/>
        </authorList>
    </citation>
    <scope>NUCLEOTIDE SEQUENCE [LARGE SCALE GENOMIC DNA]</scope>
    <source>
        <strain evidence="6 7">NRRL 5741</strain>
    </source>
</reference>
<dbReference type="EMBL" id="VCLA01000145">
    <property type="protein sequence ID" value="MQT02148.1"/>
    <property type="molecule type" value="Genomic_DNA"/>
</dbReference>
<evidence type="ECO:0000256" key="2">
    <source>
        <dbReference type="ARBA" id="ARBA00022898"/>
    </source>
</evidence>
<dbReference type="Proteomes" id="UP000419138">
    <property type="component" value="Unassembled WGS sequence"/>
</dbReference>
<organism evidence="6 7">
    <name type="scientific">Streptomyces jumonjinensis</name>
    <dbReference type="NCBI Taxonomy" id="1945"/>
    <lineage>
        <taxon>Bacteria</taxon>
        <taxon>Bacillati</taxon>
        <taxon>Actinomycetota</taxon>
        <taxon>Actinomycetes</taxon>
        <taxon>Kitasatosporales</taxon>
        <taxon>Streptomycetaceae</taxon>
        <taxon>Streptomyces</taxon>
    </lineage>
</organism>
<evidence type="ECO:0000259" key="5">
    <source>
        <dbReference type="Pfam" id="PF00266"/>
    </source>
</evidence>
<evidence type="ECO:0000313" key="7">
    <source>
        <dbReference type="Proteomes" id="UP000419138"/>
    </source>
</evidence>
<keyword evidence="6" id="KW-0808">Transferase</keyword>
<dbReference type="Pfam" id="PF00266">
    <property type="entry name" value="Aminotran_5"/>
    <property type="match status" value="1"/>
</dbReference>
<keyword evidence="7" id="KW-1185">Reference proteome</keyword>
<dbReference type="InterPro" id="IPR015424">
    <property type="entry name" value="PyrdxlP-dep_Trfase"/>
</dbReference>
<feature type="domain" description="Aminotransferase class V" evidence="5">
    <location>
        <begin position="21"/>
        <end position="383"/>
    </location>
</feature>
<evidence type="ECO:0000256" key="1">
    <source>
        <dbReference type="ARBA" id="ARBA00001933"/>
    </source>
</evidence>
<keyword evidence="6" id="KW-0032">Aminotransferase</keyword>
<evidence type="ECO:0000256" key="3">
    <source>
        <dbReference type="RuleBase" id="RU004075"/>
    </source>
</evidence>
<dbReference type="AlphaFoldDB" id="A0A646KJ99"/>
<dbReference type="SUPFAM" id="SSF53383">
    <property type="entry name" value="PLP-dependent transferases"/>
    <property type="match status" value="1"/>
</dbReference>
<dbReference type="GO" id="GO:0008483">
    <property type="term" value="F:transaminase activity"/>
    <property type="evidence" value="ECO:0007669"/>
    <property type="project" value="UniProtKB-KW"/>
</dbReference>
<dbReference type="PANTHER" id="PTHR43586:SF24">
    <property type="entry name" value="BLR4730 PROTEIN"/>
    <property type="match status" value="1"/>
</dbReference>
<keyword evidence="2" id="KW-0663">Pyridoxal phosphate</keyword>
<gene>
    <name evidence="6" type="ORF">FF041_18625</name>
</gene>
<dbReference type="InterPro" id="IPR015422">
    <property type="entry name" value="PyrdxlP-dep_Trfase_small"/>
</dbReference>
<dbReference type="Gene3D" id="3.90.1150.10">
    <property type="entry name" value="Aspartate Aminotransferase, domain 1"/>
    <property type="match status" value="1"/>
</dbReference>
<evidence type="ECO:0000256" key="4">
    <source>
        <dbReference type="RuleBase" id="RU004504"/>
    </source>
</evidence>
<name>A0A646KJ99_STRJU</name>
<accession>A0A646KJ99</accession>
<dbReference type="PANTHER" id="PTHR43586">
    <property type="entry name" value="CYSTEINE DESULFURASE"/>
    <property type="match status" value="1"/>
</dbReference>
<comment type="similarity">
    <text evidence="3">Belongs to the class-V pyridoxal-phosphate-dependent aminotransferase family.</text>
</comment>
<dbReference type="Gene3D" id="3.40.640.10">
    <property type="entry name" value="Type I PLP-dependent aspartate aminotransferase-like (Major domain)"/>
    <property type="match status" value="1"/>
</dbReference>
<comment type="cofactor">
    <cofactor evidence="1 4">
        <name>pyridoxal 5'-phosphate</name>
        <dbReference type="ChEBI" id="CHEBI:597326"/>
    </cofactor>
</comment>
<dbReference type="InterPro" id="IPR015421">
    <property type="entry name" value="PyrdxlP-dep_Trfase_major"/>
</dbReference>
<evidence type="ECO:0000313" key="6">
    <source>
        <dbReference type="EMBL" id="MQT02148.1"/>
    </source>
</evidence>
<dbReference type="PROSITE" id="PS00595">
    <property type="entry name" value="AA_TRANSFER_CLASS_5"/>
    <property type="match status" value="1"/>
</dbReference>
<sequence>MKTMDIEALRQDTPGTANRIHLNNAGAGLLSRQTLKAVTSHLELEAAIGGYEAADQERDRIDAAYGHIARLVGGQADEIALFDNSTHAWNAAFYSMTFKPGDRILTGRAEYGSSVLAYLQTAQRTGAEVVVVPNDESGQLDTTALANLIDDRTRLVGIAHVPTSGGLVNPAAEIGRVTRAAGVPFLLDATQSVGQFPVDVAELGCDMLTATGRKFLRGPRGTGFLWVRPEALAYLEPHVAEIAAATWDGRRGFTWHDGARRFETWEVCYANVLGLSAAVQQALDLGMDEIGRRTLALGACLRDRLDAVPGITTYDLGRQRCAIVTCTVDDMATAAVATALAGHGVNVSITDPVQTQFDTEDRGVHPLVRLSPHYYNTEAEIDRAVEVLAERARAIQDSSSASSRTRRR</sequence>
<dbReference type="InterPro" id="IPR020578">
    <property type="entry name" value="Aminotrans_V_PyrdxlP_BS"/>
</dbReference>
<dbReference type="InterPro" id="IPR000192">
    <property type="entry name" value="Aminotrans_V_dom"/>
</dbReference>